<evidence type="ECO:0000313" key="1">
    <source>
        <dbReference type="EMBL" id="GEB81869.1"/>
    </source>
</evidence>
<protein>
    <submittedName>
        <fullName evidence="1">Uncharacterized protein</fullName>
    </submittedName>
</protein>
<evidence type="ECO:0000313" key="2">
    <source>
        <dbReference type="Proteomes" id="UP000317617"/>
    </source>
</evidence>
<organism evidence="1 2">
    <name type="scientific">Acetobacter orleanensis</name>
    <dbReference type="NCBI Taxonomy" id="104099"/>
    <lineage>
        <taxon>Bacteria</taxon>
        <taxon>Pseudomonadati</taxon>
        <taxon>Pseudomonadota</taxon>
        <taxon>Alphaproteobacteria</taxon>
        <taxon>Acetobacterales</taxon>
        <taxon>Acetobacteraceae</taxon>
        <taxon>Acetobacter</taxon>
    </lineage>
</organism>
<sequence>MDVLSFRKEHLHQVAFNAGLHRDVGDRHNRTKFCQHNWHGAGFYDLHGNGLGAIAVRCGVVTRMPARFCGVMRPQKGKGQHTNACERDAAPDKTFFPVGCAGGRG</sequence>
<dbReference type="AlphaFoldDB" id="A0A4Y3TK74"/>
<dbReference type="EMBL" id="BJMU01000001">
    <property type="protein sequence ID" value="GEB81869.1"/>
    <property type="molecule type" value="Genomic_DNA"/>
</dbReference>
<comment type="caution">
    <text evidence="1">The sequence shown here is derived from an EMBL/GenBank/DDBJ whole genome shotgun (WGS) entry which is preliminary data.</text>
</comment>
<keyword evidence="2" id="KW-1185">Reference proteome</keyword>
<proteinExistence type="predicted"/>
<accession>A0A4Y3TK74</accession>
<gene>
    <name evidence="1" type="ORF">AOR01nite_03460</name>
</gene>
<name>A0A4Y3TK74_9PROT</name>
<dbReference type="Proteomes" id="UP000317617">
    <property type="component" value="Unassembled WGS sequence"/>
</dbReference>
<reference evidence="1 2" key="1">
    <citation type="submission" date="2019-06" db="EMBL/GenBank/DDBJ databases">
        <title>Whole genome shotgun sequence of Acetobacter orleanensis NBRC 13752.</title>
        <authorList>
            <person name="Hosoyama A."/>
            <person name="Uohara A."/>
            <person name="Ohji S."/>
            <person name="Ichikawa N."/>
        </authorList>
    </citation>
    <scope>NUCLEOTIDE SEQUENCE [LARGE SCALE GENOMIC DNA]</scope>
    <source>
        <strain evidence="1 2">NBRC 13752</strain>
    </source>
</reference>